<sequence length="186" mass="20490">MGVVGERRAAKSPGLEDAPGLLLQINSTLLRHPVHLIRPLRGPYRTCGAVGLSEVPLAALVVRLPGSRALHHLEAAALFAPHVMNLHGGFAFRRQVQVLLGQMGPQLSDLKLETVWSWQPDYSRSKVTRGPTARLELDAGHSKDRNSTTRTTQATRMQLKPALSMQTCHSATRRPQQGFSQLDLQR</sequence>
<dbReference type="EMBL" id="SRLO01000009">
    <property type="protein sequence ID" value="TNN87618.1"/>
    <property type="molecule type" value="Genomic_DNA"/>
</dbReference>
<feature type="compositionally biased region" description="Polar residues" evidence="1">
    <location>
        <begin position="164"/>
        <end position="186"/>
    </location>
</feature>
<reference evidence="2 3" key="1">
    <citation type="submission" date="2019-03" db="EMBL/GenBank/DDBJ databases">
        <title>First draft genome of Liparis tanakae, snailfish: a comprehensive survey of snailfish specific genes.</title>
        <authorList>
            <person name="Kim W."/>
            <person name="Song I."/>
            <person name="Jeong J.-H."/>
            <person name="Kim D."/>
            <person name="Kim S."/>
            <person name="Ryu S."/>
            <person name="Song J.Y."/>
            <person name="Lee S.K."/>
        </authorList>
    </citation>
    <scope>NUCLEOTIDE SEQUENCE [LARGE SCALE GENOMIC DNA]</scope>
    <source>
        <tissue evidence="2">Muscle</tissue>
    </source>
</reference>
<evidence type="ECO:0000256" key="1">
    <source>
        <dbReference type="SAM" id="MobiDB-lite"/>
    </source>
</evidence>
<accession>A0A4Z2JD87</accession>
<comment type="caution">
    <text evidence="2">The sequence shown here is derived from an EMBL/GenBank/DDBJ whole genome shotgun (WGS) entry which is preliminary data.</text>
</comment>
<evidence type="ECO:0000313" key="3">
    <source>
        <dbReference type="Proteomes" id="UP000314294"/>
    </source>
</evidence>
<organism evidence="2 3">
    <name type="scientific">Liparis tanakae</name>
    <name type="common">Tanaka's snailfish</name>
    <dbReference type="NCBI Taxonomy" id="230148"/>
    <lineage>
        <taxon>Eukaryota</taxon>
        <taxon>Metazoa</taxon>
        <taxon>Chordata</taxon>
        <taxon>Craniata</taxon>
        <taxon>Vertebrata</taxon>
        <taxon>Euteleostomi</taxon>
        <taxon>Actinopterygii</taxon>
        <taxon>Neopterygii</taxon>
        <taxon>Teleostei</taxon>
        <taxon>Neoteleostei</taxon>
        <taxon>Acanthomorphata</taxon>
        <taxon>Eupercaria</taxon>
        <taxon>Perciformes</taxon>
        <taxon>Cottioidei</taxon>
        <taxon>Cottales</taxon>
        <taxon>Liparidae</taxon>
        <taxon>Liparis</taxon>
    </lineage>
</organism>
<dbReference type="Proteomes" id="UP000314294">
    <property type="component" value="Unassembled WGS sequence"/>
</dbReference>
<proteinExistence type="predicted"/>
<gene>
    <name evidence="2" type="ORF">EYF80_001965</name>
</gene>
<feature type="compositionally biased region" description="Basic and acidic residues" evidence="1">
    <location>
        <begin position="135"/>
        <end position="147"/>
    </location>
</feature>
<keyword evidence="3" id="KW-1185">Reference proteome</keyword>
<dbReference type="AlphaFoldDB" id="A0A4Z2JD87"/>
<feature type="region of interest" description="Disordered" evidence="1">
    <location>
        <begin position="125"/>
        <end position="186"/>
    </location>
</feature>
<evidence type="ECO:0000313" key="2">
    <source>
        <dbReference type="EMBL" id="TNN87618.1"/>
    </source>
</evidence>
<protein>
    <submittedName>
        <fullName evidence="2">Uncharacterized protein</fullName>
    </submittedName>
</protein>
<name>A0A4Z2JD87_9TELE</name>